<protein>
    <submittedName>
        <fullName evidence="1">Uncharacterized protein</fullName>
    </submittedName>
</protein>
<dbReference type="EMBL" id="JH594606">
    <property type="protein sequence ID" value="EHQ02603.1"/>
    <property type="molecule type" value="Genomic_DNA"/>
</dbReference>
<organism evidence="1 2">
    <name type="scientific">Gillisia limnaea (strain DSM 15749 / LMG 21470 / R-8282)</name>
    <dbReference type="NCBI Taxonomy" id="865937"/>
    <lineage>
        <taxon>Bacteria</taxon>
        <taxon>Pseudomonadati</taxon>
        <taxon>Bacteroidota</taxon>
        <taxon>Flavobacteriia</taxon>
        <taxon>Flavobacteriales</taxon>
        <taxon>Flavobacteriaceae</taxon>
        <taxon>Gillisia</taxon>
    </lineage>
</organism>
<dbReference type="Gene3D" id="2.60.40.10">
    <property type="entry name" value="Immunoglobulins"/>
    <property type="match status" value="6"/>
</dbReference>
<gene>
    <name evidence="1" type="ORF">Gilli_1965</name>
</gene>
<dbReference type="Pfam" id="PF17957">
    <property type="entry name" value="Big_7"/>
    <property type="match status" value="6"/>
</dbReference>
<evidence type="ECO:0000313" key="2">
    <source>
        <dbReference type="Proteomes" id="UP000003844"/>
    </source>
</evidence>
<reference evidence="2" key="1">
    <citation type="journal article" date="2012" name="Stand. Genomic Sci.">
        <title>Genome sequence of the Antarctic rhodopsins-containing flavobacterium Gillisia limnaea type strain (R-8282(T)).</title>
        <authorList>
            <person name="Riedel T."/>
            <person name="Held B."/>
            <person name="Nolan M."/>
            <person name="Lucas S."/>
            <person name="Lapidus A."/>
            <person name="Tice H."/>
            <person name="Del Rio T.G."/>
            <person name="Cheng J.F."/>
            <person name="Han C."/>
            <person name="Tapia R."/>
            <person name="Goodwin L.A."/>
            <person name="Pitluck S."/>
            <person name="Liolios K."/>
            <person name="Mavromatis K."/>
            <person name="Pagani I."/>
            <person name="Ivanova N."/>
            <person name="Mikhailova N."/>
            <person name="Pati A."/>
            <person name="Chen A."/>
            <person name="Palaniappan K."/>
            <person name="Land M."/>
            <person name="Rohde M."/>
            <person name="Tindall B.J."/>
            <person name="Detter J.C."/>
            <person name="Goker M."/>
            <person name="Bristow J."/>
            <person name="Eisen J.A."/>
            <person name="Markowitz V."/>
            <person name="Hugenholtz P."/>
            <person name="Kyrpides N.C."/>
            <person name="Klenk H.P."/>
            <person name="Woyke T."/>
        </authorList>
    </citation>
    <scope>NUCLEOTIDE SEQUENCE [LARGE SCALE GENOMIC DNA]</scope>
    <source>
        <strain evidence="2">DSM 15749 / LMG 21470 / R-8282</strain>
    </source>
</reference>
<accession>H2BT45</accession>
<proteinExistence type="predicted"/>
<feature type="non-terminal residue" evidence="1">
    <location>
        <position position="585"/>
    </location>
</feature>
<sequence>TSPASINITSTASDSDGTVFKVEFFNGTIKLGEDLDGSDGWSFAWNNVATGNYVLSAKATDDKLAETTSETINIVVGDPVNVAPEVAITAPLNNASFTSPAAITITATASDSDGTVSKVEFYQGTTKLGEDIDGSDGWSFAWNNVATGNYVLSAKATDDKSAETTSETINIVVGDPVNVAPEVAITAPLNNASFTSPASINITATASDSDGTVSKVEFFNGTIKLGEDLDGTDGWSFAWNNVTTGNYVLSAKATDDKLAETTSETITIVVGDPVNVAPAVAITAPLNNASFTSPASINITSTASDSDGTVFKVEFFNGTIKLGEDLDGSDGWSFAWNNVATGNYVLSAKATDDKLAETTSETINIVVGDPVNIAPAVAITAPENNASFTSPATINITATASDSDGTVSKVEFYQGTTKLGEDIDGSDGWSFAWNNVATGNYILSVTAIDNLGAVSTSESVNVIISNQEPVFEESFVMYPNPSSDTSTIHSINITATASDSDGTVSKVEFFNGTIKLGEDLDGTDGWSFAWNNVTTGNYALSAKATDDKLAETTSETITIVVAGSSECRACSSYYSTFKQCKFYFT</sequence>
<dbReference type="AlphaFoldDB" id="H2BT45"/>
<dbReference type="STRING" id="865937.Gilli_1965"/>
<dbReference type="InterPro" id="IPR013783">
    <property type="entry name" value="Ig-like_fold"/>
</dbReference>
<dbReference type="eggNOG" id="COG3469">
    <property type="taxonomic scope" value="Bacteria"/>
</dbReference>
<evidence type="ECO:0000313" key="1">
    <source>
        <dbReference type="EMBL" id="EHQ02603.1"/>
    </source>
</evidence>
<dbReference type="HOGENOM" id="CLU_465832_0_0_10"/>
<feature type="non-terminal residue" evidence="1">
    <location>
        <position position="1"/>
    </location>
</feature>
<keyword evidence="2" id="KW-1185">Reference proteome</keyword>
<dbReference type="Proteomes" id="UP000003844">
    <property type="component" value="Unassembled WGS sequence"/>
</dbReference>
<name>H2BT45_GILLR</name>
<dbReference type="eggNOG" id="COG5295">
    <property type="taxonomic scope" value="Bacteria"/>
</dbReference>
<dbReference type="RefSeq" id="WP_006988913.1">
    <property type="nucleotide sequence ID" value="NZ_JH594606.1"/>
</dbReference>